<comment type="subcellular location">
    <subcellularLocation>
        <location evidence="1">Membrane</location>
        <topology evidence="1">Multi-pass membrane protein</topology>
    </subcellularLocation>
</comment>
<keyword evidence="6" id="KW-0833">Ubl conjugation pathway</keyword>
<evidence type="ECO:0000256" key="7">
    <source>
        <dbReference type="ARBA" id="ARBA00022833"/>
    </source>
</evidence>
<dbReference type="GO" id="GO:0016020">
    <property type="term" value="C:membrane"/>
    <property type="evidence" value="ECO:0007669"/>
    <property type="project" value="UniProtKB-SubCell"/>
</dbReference>
<dbReference type="RefSeq" id="XP_037268598.1">
    <property type="nucleotide sequence ID" value="XM_037412701.1"/>
</dbReference>
<evidence type="ECO:0000256" key="6">
    <source>
        <dbReference type="ARBA" id="ARBA00022786"/>
    </source>
</evidence>
<evidence type="ECO:0000259" key="11">
    <source>
        <dbReference type="PROSITE" id="PS51292"/>
    </source>
</evidence>
<dbReference type="KEGG" id="rmp:119159890"/>
<organism evidence="12">
    <name type="scientific">Rhipicephalus microplus</name>
    <name type="common">Cattle tick</name>
    <name type="synonym">Boophilus microplus</name>
    <dbReference type="NCBI Taxonomy" id="6941"/>
    <lineage>
        <taxon>Eukaryota</taxon>
        <taxon>Metazoa</taxon>
        <taxon>Ecdysozoa</taxon>
        <taxon>Arthropoda</taxon>
        <taxon>Chelicerata</taxon>
        <taxon>Arachnida</taxon>
        <taxon>Acari</taxon>
        <taxon>Parasitiformes</taxon>
        <taxon>Ixodida</taxon>
        <taxon>Ixodoidea</taxon>
        <taxon>Ixodidae</taxon>
        <taxon>Rhipicephalinae</taxon>
        <taxon>Rhipicephalus</taxon>
        <taxon>Boophilus</taxon>
    </lineage>
</organism>
<evidence type="ECO:0000256" key="5">
    <source>
        <dbReference type="ARBA" id="ARBA00022771"/>
    </source>
</evidence>
<feature type="transmembrane region" description="Helical" evidence="10">
    <location>
        <begin position="130"/>
        <end position="155"/>
    </location>
</feature>
<dbReference type="OrthoDB" id="6513711at2759"/>
<name>A0A6M2CNA4_RHIMP</name>
<dbReference type="VEuPathDB" id="VectorBase:LOC119159890"/>
<dbReference type="PANTHER" id="PTHR46065:SF3">
    <property type="entry name" value="FI20425P1"/>
    <property type="match status" value="1"/>
</dbReference>
<keyword evidence="9 10" id="KW-0472">Membrane</keyword>
<evidence type="ECO:0000256" key="10">
    <source>
        <dbReference type="SAM" id="Phobius"/>
    </source>
</evidence>
<keyword evidence="5" id="KW-0863">Zinc-finger</keyword>
<keyword evidence="8 10" id="KW-1133">Transmembrane helix</keyword>
<feature type="transmembrane region" description="Helical" evidence="10">
    <location>
        <begin position="167"/>
        <end position="191"/>
    </location>
</feature>
<evidence type="ECO:0000256" key="1">
    <source>
        <dbReference type="ARBA" id="ARBA00004141"/>
    </source>
</evidence>
<reference evidence="12" key="1">
    <citation type="submission" date="2019-09" db="EMBL/GenBank/DDBJ databases">
        <title>Organ-specific transcriptomic study of the physiology of the cattle tick, Rhipicephalus microplus.</title>
        <authorList>
            <person name="Tirloni L."/>
            <person name="Braz G."/>
            <person name="Gandara A.C.P."/>
            <person name="Sabadin G.A."/>
            <person name="da Silva R.M."/>
            <person name="Guizzo M.G."/>
            <person name="Machado J.A."/>
            <person name="Costa E.P."/>
            <person name="Gomes H.F."/>
            <person name="Moraes J."/>
            <person name="Mota M.B.S."/>
            <person name="Mesquita R.D."/>
            <person name="Alvarenga P.H."/>
            <person name="Alves F."/>
            <person name="Seixas A."/>
            <person name="da Fonseca R.N."/>
            <person name="Fogaca A."/>
            <person name="Logullo C."/>
            <person name="Tanaka A."/>
            <person name="Daffre S."/>
            <person name="Termignoni C."/>
            <person name="Vaz I.S.Jr."/>
            <person name="Oliveira P.L."/>
            <person name="Ribeiro J.M."/>
        </authorList>
    </citation>
    <scope>NUCLEOTIDE SEQUENCE</scope>
    <source>
        <strain evidence="12">Porto Alegre</strain>
    </source>
</reference>
<evidence type="ECO:0000256" key="8">
    <source>
        <dbReference type="ARBA" id="ARBA00022989"/>
    </source>
</evidence>
<dbReference type="EMBL" id="GHWJ01002249">
    <property type="protein sequence ID" value="NOV34986.1"/>
    <property type="molecule type" value="Transcribed_RNA"/>
</dbReference>
<accession>A0A6M2CNA4</accession>
<keyword evidence="2" id="KW-0808">Transferase</keyword>
<evidence type="ECO:0000256" key="9">
    <source>
        <dbReference type="ARBA" id="ARBA00023136"/>
    </source>
</evidence>
<sequence length="231" mass="26389">MPLFVILWIATEQKYVDKGQAMEEVRAAQERTEGDAAAEEAAVAPRSLEKQEDNAEKVCRVCYCEADLENGPLFQPCSCRGTIGFGHKRCIEACLNKSGDLCSICLTRIKCRRKRPPLWHFFSDFNWENMSAIVCSVVSFACPVSLLVATCVCVVQSRYTQDWISNVLAIAGYILCVVFASLILIAEWWIVQQEYQAWIMKTTTTELILPNTEVQKDPLKKRHRLWWPLKF</sequence>
<dbReference type="PANTHER" id="PTHR46065">
    <property type="entry name" value="E3 UBIQUITIN-PROTEIN LIGASE MARCH 2/3 FAMILY MEMBER"/>
    <property type="match status" value="1"/>
</dbReference>
<keyword evidence="3 10" id="KW-0812">Transmembrane</keyword>
<dbReference type="AlphaFoldDB" id="A0A6M2CNA4"/>
<dbReference type="InterPro" id="IPR013083">
    <property type="entry name" value="Znf_RING/FYVE/PHD"/>
</dbReference>
<protein>
    <submittedName>
        <fullName evidence="12">Putative e3 ubiquitin-protein ligase march2</fullName>
    </submittedName>
</protein>
<dbReference type="GO" id="GO:0008270">
    <property type="term" value="F:zinc ion binding"/>
    <property type="evidence" value="ECO:0007669"/>
    <property type="project" value="UniProtKB-KW"/>
</dbReference>
<keyword evidence="4" id="KW-0479">Metal-binding</keyword>
<evidence type="ECO:0000256" key="3">
    <source>
        <dbReference type="ARBA" id="ARBA00022692"/>
    </source>
</evidence>
<keyword evidence="7" id="KW-0862">Zinc</keyword>
<dbReference type="GO" id="GO:0016567">
    <property type="term" value="P:protein ubiquitination"/>
    <property type="evidence" value="ECO:0007669"/>
    <property type="project" value="TreeGrafter"/>
</dbReference>
<evidence type="ECO:0000256" key="4">
    <source>
        <dbReference type="ARBA" id="ARBA00022723"/>
    </source>
</evidence>
<dbReference type="SUPFAM" id="SSF57850">
    <property type="entry name" value="RING/U-box"/>
    <property type="match status" value="1"/>
</dbReference>
<dbReference type="Pfam" id="PF12906">
    <property type="entry name" value="RINGv"/>
    <property type="match status" value="1"/>
</dbReference>
<feature type="domain" description="RING-CH-type" evidence="11">
    <location>
        <begin position="51"/>
        <end position="112"/>
    </location>
</feature>
<dbReference type="GO" id="GO:0004842">
    <property type="term" value="F:ubiquitin-protein transferase activity"/>
    <property type="evidence" value="ECO:0007669"/>
    <property type="project" value="TreeGrafter"/>
</dbReference>
<evidence type="ECO:0000313" key="12">
    <source>
        <dbReference type="EMBL" id="NOV34986.1"/>
    </source>
</evidence>
<proteinExistence type="predicted"/>
<dbReference type="InterPro" id="IPR011016">
    <property type="entry name" value="Znf_RING-CH"/>
</dbReference>
<dbReference type="SMART" id="SM00744">
    <property type="entry name" value="RINGv"/>
    <property type="match status" value="1"/>
</dbReference>
<dbReference type="OMA" id="WENMSAI"/>
<evidence type="ECO:0000256" key="2">
    <source>
        <dbReference type="ARBA" id="ARBA00022679"/>
    </source>
</evidence>
<dbReference type="PROSITE" id="PS51292">
    <property type="entry name" value="ZF_RING_CH"/>
    <property type="match status" value="1"/>
</dbReference>
<dbReference type="Gene3D" id="3.30.40.10">
    <property type="entry name" value="Zinc/RING finger domain, C3HC4 (zinc finger)"/>
    <property type="match status" value="1"/>
</dbReference>